<dbReference type="PROSITE" id="PS50995">
    <property type="entry name" value="HTH_MARR_2"/>
    <property type="match status" value="1"/>
</dbReference>
<dbReference type="CDD" id="cd04301">
    <property type="entry name" value="NAT_SF"/>
    <property type="match status" value="1"/>
</dbReference>
<feature type="domain" description="HTH marR-type" evidence="3">
    <location>
        <begin position="1"/>
        <end position="133"/>
    </location>
</feature>
<proteinExistence type="predicted"/>
<feature type="domain" description="N-acetyltransferase" evidence="4">
    <location>
        <begin position="142"/>
        <end position="291"/>
    </location>
</feature>
<dbReference type="InterPro" id="IPR036388">
    <property type="entry name" value="WH-like_DNA-bd_sf"/>
</dbReference>
<dbReference type="Proteomes" id="UP000295447">
    <property type="component" value="Unassembled WGS sequence"/>
</dbReference>
<evidence type="ECO:0000313" key="5">
    <source>
        <dbReference type="EMBL" id="TDW17794.1"/>
    </source>
</evidence>
<dbReference type="PANTHER" id="PTHR43877">
    <property type="entry name" value="AMINOALKYLPHOSPHONATE N-ACETYLTRANSFERASE-RELATED-RELATED"/>
    <property type="match status" value="1"/>
</dbReference>
<evidence type="ECO:0000256" key="1">
    <source>
        <dbReference type="ARBA" id="ARBA00022679"/>
    </source>
</evidence>
<sequence>MEVEAVRRFNRVVTQRVGALDEAYLGRDRPLGQDRVLWEIGPEGCDVRALRARLELDSGYLSRLLRSLEGAGLVRVEPSVGDRRVRIARLTADGVAERELLDARSDQLATSMLDPLSARQRDRLVAAMDEVSRLLTASLVQVEVMDPRRAEAQYCLEAYFAELGRRFDTGFDHTRSISAGNAELTLPAGLLLVATLHAEPVGCGALKLHDGEPAELKRMWVSPDIRGLGVGRRLLQELEREAVAHGALAVRLETNRTLTEAIALYRAQGYQEAPAFNAEPYAHHWFEKSLKA</sequence>
<dbReference type="EMBL" id="SODF01000002">
    <property type="protein sequence ID" value="TDW17794.1"/>
    <property type="molecule type" value="Genomic_DNA"/>
</dbReference>
<keyword evidence="1 5" id="KW-0808">Transferase</keyword>
<dbReference type="SUPFAM" id="SSF46785">
    <property type="entry name" value="Winged helix' DNA-binding domain"/>
    <property type="match status" value="1"/>
</dbReference>
<evidence type="ECO:0000256" key="2">
    <source>
        <dbReference type="ARBA" id="ARBA00023315"/>
    </source>
</evidence>
<organism evidence="5 6">
    <name type="scientific">Kribbella kalugense</name>
    <dbReference type="NCBI Taxonomy" id="2512221"/>
    <lineage>
        <taxon>Bacteria</taxon>
        <taxon>Bacillati</taxon>
        <taxon>Actinomycetota</taxon>
        <taxon>Actinomycetes</taxon>
        <taxon>Propionibacteriales</taxon>
        <taxon>Kribbellaceae</taxon>
        <taxon>Kribbella</taxon>
    </lineage>
</organism>
<comment type="caution">
    <text evidence="5">The sequence shown here is derived from an EMBL/GenBank/DDBJ whole genome shotgun (WGS) entry which is preliminary data.</text>
</comment>
<gene>
    <name evidence="5" type="ORF">EV650_4370</name>
</gene>
<accession>A0A4V6Q8C7</accession>
<dbReference type="GO" id="GO:0003700">
    <property type="term" value="F:DNA-binding transcription factor activity"/>
    <property type="evidence" value="ECO:0007669"/>
    <property type="project" value="InterPro"/>
</dbReference>
<evidence type="ECO:0000259" key="3">
    <source>
        <dbReference type="PROSITE" id="PS50995"/>
    </source>
</evidence>
<dbReference type="GO" id="GO:0016747">
    <property type="term" value="F:acyltransferase activity, transferring groups other than amino-acyl groups"/>
    <property type="evidence" value="ECO:0007669"/>
    <property type="project" value="InterPro"/>
</dbReference>
<dbReference type="Pfam" id="PF00583">
    <property type="entry name" value="Acetyltransf_1"/>
    <property type="match status" value="1"/>
</dbReference>
<keyword evidence="2" id="KW-0012">Acyltransferase</keyword>
<dbReference type="InterPro" id="IPR000182">
    <property type="entry name" value="GNAT_dom"/>
</dbReference>
<dbReference type="PANTHER" id="PTHR43877:SF2">
    <property type="entry name" value="AMINOALKYLPHOSPHONATE N-ACETYLTRANSFERASE-RELATED"/>
    <property type="match status" value="1"/>
</dbReference>
<protein>
    <submittedName>
        <fullName evidence="5">MarR family transcriptional regulator with acetyltransferase activity</fullName>
    </submittedName>
</protein>
<keyword evidence="6" id="KW-1185">Reference proteome</keyword>
<dbReference type="InterPro" id="IPR050832">
    <property type="entry name" value="Bact_Acetyltransf"/>
</dbReference>
<dbReference type="RefSeq" id="WP_238174364.1">
    <property type="nucleotide sequence ID" value="NZ_SODF01000002.1"/>
</dbReference>
<evidence type="ECO:0000313" key="6">
    <source>
        <dbReference type="Proteomes" id="UP000295447"/>
    </source>
</evidence>
<dbReference type="AlphaFoldDB" id="A0A4V6Q8C7"/>
<dbReference type="InterPro" id="IPR000835">
    <property type="entry name" value="HTH_MarR-typ"/>
</dbReference>
<dbReference type="Gene3D" id="1.10.10.10">
    <property type="entry name" value="Winged helix-like DNA-binding domain superfamily/Winged helix DNA-binding domain"/>
    <property type="match status" value="1"/>
</dbReference>
<dbReference type="InterPro" id="IPR036390">
    <property type="entry name" value="WH_DNA-bd_sf"/>
</dbReference>
<dbReference type="PROSITE" id="PS51186">
    <property type="entry name" value="GNAT"/>
    <property type="match status" value="1"/>
</dbReference>
<dbReference type="Pfam" id="PF12802">
    <property type="entry name" value="MarR_2"/>
    <property type="match status" value="1"/>
</dbReference>
<dbReference type="InterPro" id="IPR016181">
    <property type="entry name" value="Acyl_CoA_acyltransferase"/>
</dbReference>
<evidence type="ECO:0000259" key="4">
    <source>
        <dbReference type="PROSITE" id="PS51186"/>
    </source>
</evidence>
<dbReference type="SUPFAM" id="SSF55729">
    <property type="entry name" value="Acyl-CoA N-acyltransferases (Nat)"/>
    <property type="match status" value="1"/>
</dbReference>
<dbReference type="SMART" id="SM00347">
    <property type="entry name" value="HTH_MARR"/>
    <property type="match status" value="1"/>
</dbReference>
<name>A0A4V6Q8C7_9ACTN</name>
<dbReference type="Gene3D" id="3.40.630.30">
    <property type="match status" value="1"/>
</dbReference>
<reference evidence="5 6" key="1">
    <citation type="submission" date="2019-03" db="EMBL/GenBank/DDBJ databases">
        <title>Genomic Encyclopedia of Type Strains, Phase III (KMG-III): the genomes of soil and plant-associated and newly described type strains.</title>
        <authorList>
            <person name="Whitman W."/>
        </authorList>
    </citation>
    <scope>NUCLEOTIDE SEQUENCE [LARGE SCALE GENOMIC DNA]</scope>
    <source>
        <strain evidence="5 6">VKM Ac-2570</strain>
    </source>
</reference>